<keyword evidence="1 2" id="KW-0238">DNA-binding</keyword>
<name>A0A2T0T025_9PSEU</name>
<dbReference type="AlphaFoldDB" id="A0A2T0T025"/>
<dbReference type="PANTHER" id="PTHR30055">
    <property type="entry name" value="HTH-TYPE TRANSCRIPTIONAL REGULATOR RUTR"/>
    <property type="match status" value="1"/>
</dbReference>
<dbReference type="PANTHER" id="PTHR30055:SF209">
    <property type="entry name" value="POSSIBLE TRANSCRIPTIONAL REGULATORY PROTEIN (PROBABLY TETR-FAMILY)"/>
    <property type="match status" value="1"/>
</dbReference>
<dbReference type="InterPro" id="IPR009057">
    <property type="entry name" value="Homeodomain-like_sf"/>
</dbReference>
<organism evidence="4 5">
    <name type="scientific">Umezawaea tangerina</name>
    <dbReference type="NCBI Taxonomy" id="84725"/>
    <lineage>
        <taxon>Bacteria</taxon>
        <taxon>Bacillati</taxon>
        <taxon>Actinomycetota</taxon>
        <taxon>Actinomycetes</taxon>
        <taxon>Pseudonocardiales</taxon>
        <taxon>Pseudonocardiaceae</taxon>
        <taxon>Umezawaea</taxon>
    </lineage>
</organism>
<dbReference type="Gene3D" id="1.10.357.10">
    <property type="entry name" value="Tetracycline Repressor, domain 2"/>
    <property type="match status" value="1"/>
</dbReference>
<sequence length="242" mass="25822">MPKVSDQSPGSTVERHRERIVEAAFAILTREGYDAVSTRTVSAAAGVQAPVIYRLFGDKNGLLDAVAAHGFTAHLTAKKTLAPSSDPVDDLRAGWDLNVSFALANPALYALIWGNPRPTAPMAAAEEGRKVLREYVHRVAEAGRLRVREDLAALMVHTAGCGTALGLLAQPAEQRDLALSTANREALITAITTDQGHDTGPVEPANAAVTLHALLPRATALTEHERGLLGEWLERISHPVGR</sequence>
<evidence type="ECO:0000259" key="3">
    <source>
        <dbReference type="PROSITE" id="PS50977"/>
    </source>
</evidence>
<feature type="domain" description="HTH tetR-type" evidence="3">
    <location>
        <begin position="14"/>
        <end position="74"/>
    </location>
</feature>
<dbReference type="InterPro" id="IPR001647">
    <property type="entry name" value="HTH_TetR"/>
</dbReference>
<dbReference type="InterPro" id="IPR036271">
    <property type="entry name" value="Tet_transcr_reg_TetR-rel_C_sf"/>
</dbReference>
<gene>
    <name evidence="4" type="ORF">CLV43_108394</name>
</gene>
<dbReference type="OrthoDB" id="3784817at2"/>
<dbReference type="GO" id="GO:0000976">
    <property type="term" value="F:transcription cis-regulatory region binding"/>
    <property type="evidence" value="ECO:0007669"/>
    <property type="project" value="TreeGrafter"/>
</dbReference>
<evidence type="ECO:0000256" key="1">
    <source>
        <dbReference type="ARBA" id="ARBA00023125"/>
    </source>
</evidence>
<protein>
    <submittedName>
        <fullName evidence="4">TetR family transcriptional regulator</fullName>
    </submittedName>
</protein>
<evidence type="ECO:0000313" key="5">
    <source>
        <dbReference type="Proteomes" id="UP000239494"/>
    </source>
</evidence>
<dbReference type="SUPFAM" id="SSF46689">
    <property type="entry name" value="Homeodomain-like"/>
    <property type="match status" value="1"/>
</dbReference>
<dbReference type="InterPro" id="IPR050109">
    <property type="entry name" value="HTH-type_TetR-like_transc_reg"/>
</dbReference>
<dbReference type="GO" id="GO:0003700">
    <property type="term" value="F:DNA-binding transcription factor activity"/>
    <property type="evidence" value="ECO:0007669"/>
    <property type="project" value="TreeGrafter"/>
</dbReference>
<proteinExistence type="predicted"/>
<dbReference type="Pfam" id="PF00440">
    <property type="entry name" value="TetR_N"/>
    <property type="match status" value="1"/>
</dbReference>
<dbReference type="PROSITE" id="PS50977">
    <property type="entry name" value="HTH_TETR_2"/>
    <property type="match status" value="1"/>
</dbReference>
<keyword evidence="5" id="KW-1185">Reference proteome</keyword>
<feature type="DNA-binding region" description="H-T-H motif" evidence="2">
    <location>
        <begin position="37"/>
        <end position="56"/>
    </location>
</feature>
<accession>A0A2T0T025</accession>
<dbReference type="PRINTS" id="PR00455">
    <property type="entry name" value="HTHTETR"/>
</dbReference>
<dbReference type="Proteomes" id="UP000239494">
    <property type="component" value="Unassembled WGS sequence"/>
</dbReference>
<reference evidence="4 5" key="1">
    <citation type="submission" date="2018-03" db="EMBL/GenBank/DDBJ databases">
        <title>Genomic Encyclopedia of Archaeal and Bacterial Type Strains, Phase II (KMG-II): from individual species to whole genera.</title>
        <authorList>
            <person name="Goeker M."/>
        </authorList>
    </citation>
    <scope>NUCLEOTIDE SEQUENCE [LARGE SCALE GENOMIC DNA]</scope>
    <source>
        <strain evidence="4 5">DSM 44720</strain>
    </source>
</reference>
<evidence type="ECO:0000256" key="2">
    <source>
        <dbReference type="PROSITE-ProRule" id="PRU00335"/>
    </source>
</evidence>
<dbReference type="EMBL" id="PVTF01000008">
    <property type="protein sequence ID" value="PRY38994.1"/>
    <property type="molecule type" value="Genomic_DNA"/>
</dbReference>
<comment type="caution">
    <text evidence="4">The sequence shown here is derived from an EMBL/GenBank/DDBJ whole genome shotgun (WGS) entry which is preliminary data.</text>
</comment>
<evidence type="ECO:0000313" key="4">
    <source>
        <dbReference type="EMBL" id="PRY38994.1"/>
    </source>
</evidence>
<dbReference type="SUPFAM" id="SSF48498">
    <property type="entry name" value="Tetracyclin repressor-like, C-terminal domain"/>
    <property type="match status" value="1"/>
</dbReference>